<keyword evidence="3" id="KW-1185">Reference proteome</keyword>
<reference evidence="2" key="2">
    <citation type="journal article" date="2023" name="IMA Fungus">
        <title>Comparative genomic study of the Penicillium genus elucidates a diverse pangenome and 15 lateral gene transfer events.</title>
        <authorList>
            <person name="Petersen C."/>
            <person name="Sorensen T."/>
            <person name="Nielsen M.R."/>
            <person name="Sondergaard T.E."/>
            <person name="Sorensen J.L."/>
            <person name="Fitzpatrick D.A."/>
            <person name="Frisvad J.C."/>
            <person name="Nielsen K.L."/>
        </authorList>
    </citation>
    <scope>NUCLEOTIDE SEQUENCE</scope>
    <source>
        <strain evidence="2">IBT 23319</strain>
    </source>
</reference>
<dbReference type="Pfam" id="PF00144">
    <property type="entry name" value="Beta-lactamase"/>
    <property type="match status" value="1"/>
</dbReference>
<dbReference type="Proteomes" id="UP001147733">
    <property type="component" value="Unassembled WGS sequence"/>
</dbReference>
<dbReference type="OrthoDB" id="5946976at2759"/>
<dbReference type="PANTHER" id="PTHR43319">
    <property type="entry name" value="BETA-LACTAMASE-RELATED"/>
    <property type="match status" value="1"/>
</dbReference>
<dbReference type="RefSeq" id="XP_056505613.1">
    <property type="nucleotide sequence ID" value="XM_056639856.1"/>
</dbReference>
<dbReference type="InterPro" id="IPR052907">
    <property type="entry name" value="Beta-lactamase/esterase"/>
</dbReference>
<accession>A0A9W9PG16</accession>
<dbReference type="PANTHER" id="PTHR43319:SF3">
    <property type="entry name" value="BETA-LACTAMASE-RELATED DOMAIN-CONTAINING PROTEIN"/>
    <property type="match status" value="1"/>
</dbReference>
<dbReference type="Gene3D" id="3.40.710.10">
    <property type="entry name" value="DD-peptidase/beta-lactamase superfamily"/>
    <property type="match status" value="1"/>
</dbReference>
<gene>
    <name evidence="2" type="ORF">N7469_000936</name>
</gene>
<dbReference type="InterPro" id="IPR001466">
    <property type="entry name" value="Beta-lactam-related"/>
</dbReference>
<dbReference type="GeneID" id="81379023"/>
<dbReference type="AlphaFoldDB" id="A0A9W9PG16"/>
<evidence type="ECO:0000259" key="1">
    <source>
        <dbReference type="Pfam" id="PF00144"/>
    </source>
</evidence>
<comment type="caution">
    <text evidence="2">The sequence shown here is derived from an EMBL/GenBank/DDBJ whole genome shotgun (WGS) entry which is preliminary data.</text>
</comment>
<organism evidence="2 3">
    <name type="scientific">Penicillium citrinum</name>
    <dbReference type="NCBI Taxonomy" id="5077"/>
    <lineage>
        <taxon>Eukaryota</taxon>
        <taxon>Fungi</taxon>
        <taxon>Dikarya</taxon>
        <taxon>Ascomycota</taxon>
        <taxon>Pezizomycotina</taxon>
        <taxon>Eurotiomycetes</taxon>
        <taxon>Eurotiomycetidae</taxon>
        <taxon>Eurotiales</taxon>
        <taxon>Aspergillaceae</taxon>
        <taxon>Penicillium</taxon>
    </lineage>
</organism>
<dbReference type="InterPro" id="IPR012338">
    <property type="entry name" value="Beta-lactam/transpept-like"/>
</dbReference>
<proteinExistence type="predicted"/>
<dbReference type="SUPFAM" id="SSF56601">
    <property type="entry name" value="beta-lactamase/transpeptidase-like"/>
    <property type="match status" value="1"/>
</dbReference>
<evidence type="ECO:0000313" key="3">
    <source>
        <dbReference type="Proteomes" id="UP001147733"/>
    </source>
</evidence>
<sequence length="387" mass="42414">MASTTHGQCDPAFKSVRDLLEKKLAEGEEIGASLCVNIDGKNVIDIWGGYKDEAKTVPWEEDTITPVWSCSKVVSNLAALILVDRGLLDVNENVAKYWPEFGVNGKENVKVSHILSHSSGVSSWDTSHKLTWKDVFDLKSTNAKLATQAPWHTPGELNAYHLTNQGHLVHEIVERVSGKPLHQFITDEIAKPLGADFSLATPESEWPRIAPVFLPPPPSAEDFAQLDPNGVTSKTYLGSFHLGSPEICNTPEFWKAGMGGVGGVSNARALARIGSIISQNGIVDGKQYLSPETIEKALQEQISGPDAVLFYFVRYGLGFALPSPDSFPWIPNGRICFWGGWGGSIIIMDLDRRATITFTMNKMEQATVGKETTKAYVTEIYKVLDNL</sequence>
<feature type="domain" description="Beta-lactamase-related" evidence="1">
    <location>
        <begin position="16"/>
        <end position="369"/>
    </location>
</feature>
<evidence type="ECO:0000313" key="2">
    <source>
        <dbReference type="EMBL" id="KAJ5242609.1"/>
    </source>
</evidence>
<protein>
    <recommendedName>
        <fullName evidence="1">Beta-lactamase-related domain-containing protein</fullName>
    </recommendedName>
</protein>
<dbReference type="EMBL" id="JAPQKT010000001">
    <property type="protein sequence ID" value="KAJ5242609.1"/>
    <property type="molecule type" value="Genomic_DNA"/>
</dbReference>
<name>A0A9W9PG16_PENCI</name>
<reference evidence="2" key="1">
    <citation type="submission" date="2022-11" db="EMBL/GenBank/DDBJ databases">
        <authorList>
            <person name="Petersen C."/>
        </authorList>
    </citation>
    <scope>NUCLEOTIDE SEQUENCE</scope>
    <source>
        <strain evidence="2">IBT 23319</strain>
    </source>
</reference>